<dbReference type="GO" id="GO:0016627">
    <property type="term" value="F:oxidoreductase activity, acting on the CH-CH group of donors"/>
    <property type="evidence" value="ECO:0007669"/>
    <property type="project" value="InterPro"/>
</dbReference>
<dbReference type="Gene3D" id="1.10.540.10">
    <property type="entry name" value="Acyl-CoA dehydrogenase/oxidase, N-terminal domain"/>
    <property type="match status" value="1"/>
</dbReference>
<reference evidence="1" key="1">
    <citation type="journal article" date="2014" name="Front. Microbiol.">
        <title>High frequency of phylogenetically diverse reductive dehalogenase-homologous genes in deep subseafloor sedimentary metagenomes.</title>
        <authorList>
            <person name="Kawai M."/>
            <person name="Futagami T."/>
            <person name="Toyoda A."/>
            <person name="Takaki Y."/>
            <person name="Nishi S."/>
            <person name="Hori S."/>
            <person name="Arai W."/>
            <person name="Tsubouchi T."/>
            <person name="Morono Y."/>
            <person name="Uchiyama I."/>
            <person name="Ito T."/>
            <person name="Fujiyama A."/>
            <person name="Inagaki F."/>
            <person name="Takami H."/>
        </authorList>
    </citation>
    <scope>NUCLEOTIDE SEQUENCE</scope>
    <source>
        <strain evidence="1">Expedition CK06-06</strain>
    </source>
</reference>
<feature type="non-terminal residue" evidence="1">
    <location>
        <position position="64"/>
    </location>
</feature>
<dbReference type="InterPro" id="IPR009100">
    <property type="entry name" value="AcylCoA_DH/oxidase_NM_dom_sf"/>
</dbReference>
<comment type="caution">
    <text evidence="1">The sequence shown here is derived from an EMBL/GenBank/DDBJ whole genome shotgun (WGS) entry which is preliminary data.</text>
</comment>
<proteinExistence type="predicted"/>
<evidence type="ECO:0008006" key="2">
    <source>
        <dbReference type="Google" id="ProtNLM"/>
    </source>
</evidence>
<dbReference type="GO" id="GO:0050660">
    <property type="term" value="F:flavin adenine dinucleotide binding"/>
    <property type="evidence" value="ECO:0007669"/>
    <property type="project" value="InterPro"/>
</dbReference>
<dbReference type="InterPro" id="IPR037069">
    <property type="entry name" value="AcylCoA_DH/ox_N_sf"/>
</dbReference>
<protein>
    <recommendedName>
        <fullName evidence="2">Acyl-CoA dehydrogenase/oxidase N-terminal domain-containing protein</fullName>
    </recommendedName>
</protein>
<organism evidence="1">
    <name type="scientific">marine sediment metagenome</name>
    <dbReference type="NCBI Taxonomy" id="412755"/>
    <lineage>
        <taxon>unclassified sequences</taxon>
        <taxon>metagenomes</taxon>
        <taxon>ecological metagenomes</taxon>
    </lineage>
</organism>
<dbReference type="SUPFAM" id="SSF56645">
    <property type="entry name" value="Acyl-CoA dehydrogenase NM domain-like"/>
    <property type="match status" value="1"/>
</dbReference>
<dbReference type="EMBL" id="BARS01030985">
    <property type="protein sequence ID" value="GAG27323.1"/>
    <property type="molecule type" value="Genomic_DNA"/>
</dbReference>
<sequence length="64" mass="7516">MDFSFTEEQEALRKEFEAFFDEVMREASEDFDPSLEGMYASDEGWAFHCDVARKLGEKGWLTRP</sequence>
<gene>
    <name evidence="1" type="ORF">S01H1_48262</name>
</gene>
<accession>X0WRZ9</accession>
<name>X0WRZ9_9ZZZZ</name>
<evidence type="ECO:0000313" key="1">
    <source>
        <dbReference type="EMBL" id="GAG27323.1"/>
    </source>
</evidence>
<dbReference type="AlphaFoldDB" id="X0WRZ9"/>